<name>A0A0D2JP69_9BACT</name>
<dbReference type="AlphaFoldDB" id="A0A0D2JP69"/>
<dbReference type="InParanoid" id="A0A0D2JP69"/>
<evidence type="ECO:0000313" key="2">
    <source>
        <dbReference type="EMBL" id="KIX11280.1"/>
    </source>
</evidence>
<accession>A0A0D2JP69</accession>
<dbReference type="InterPro" id="IPR024264">
    <property type="entry name" value="DUF3786"/>
</dbReference>
<evidence type="ECO:0000313" key="3">
    <source>
        <dbReference type="Proteomes" id="UP000032233"/>
    </source>
</evidence>
<comment type="caution">
    <text evidence="2">The sequence shown here is derived from an EMBL/GenBank/DDBJ whole genome shotgun (WGS) entry which is preliminary data.</text>
</comment>
<evidence type="ECO:0000259" key="1">
    <source>
        <dbReference type="Pfam" id="PF12654"/>
    </source>
</evidence>
<dbReference type="STRING" id="1429043.X474_26290"/>
<dbReference type="Proteomes" id="UP000032233">
    <property type="component" value="Unassembled WGS sequence"/>
</dbReference>
<organism evidence="2 3">
    <name type="scientific">Dethiosulfatarculus sandiegensis</name>
    <dbReference type="NCBI Taxonomy" id="1429043"/>
    <lineage>
        <taxon>Bacteria</taxon>
        <taxon>Pseudomonadati</taxon>
        <taxon>Thermodesulfobacteriota</taxon>
        <taxon>Desulfarculia</taxon>
        <taxon>Desulfarculales</taxon>
        <taxon>Desulfarculaceae</taxon>
        <taxon>Dethiosulfatarculus</taxon>
    </lineage>
</organism>
<dbReference type="OrthoDB" id="9793197at2"/>
<keyword evidence="3" id="KW-1185">Reference proteome</keyword>
<feature type="domain" description="DUF3786" evidence="1">
    <location>
        <begin position="32"/>
        <end position="206"/>
    </location>
</feature>
<reference evidence="2 3" key="1">
    <citation type="submission" date="2013-11" db="EMBL/GenBank/DDBJ databases">
        <title>Metagenomic analysis of a methanogenic consortium involved in long chain n-alkane degradation.</title>
        <authorList>
            <person name="Davidova I.A."/>
            <person name="Callaghan A.V."/>
            <person name="Wawrik B."/>
            <person name="Pruitt S."/>
            <person name="Marks C."/>
            <person name="Duncan K.E."/>
            <person name="Suflita J.M."/>
        </authorList>
    </citation>
    <scope>NUCLEOTIDE SEQUENCE [LARGE SCALE GENOMIC DNA]</scope>
    <source>
        <strain evidence="2 3">SPR</strain>
    </source>
</reference>
<sequence>MALIDPEEIKDIYKSADQLPPALWDDLDALAPADAAHNSGATWNGEFFLVPLIGREYKVDPAQRRVHLLDQPDKPVGFQTGMVLLTALGRSMDLPPSGRMVTPQELPGGAMFFVGPHALALPDICAAFGQEPKAFLQKALSLGAEKIEGADVAVKLPGLPKIPLYVLLWTQDDEFEARSVIGIDAHASFHLALDSIWALTNILVKRLTT</sequence>
<protein>
    <recommendedName>
        <fullName evidence="1">DUF3786 domain-containing protein</fullName>
    </recommendedName>
</protein>
<dbReference type="Pfam" id="PF12654">
    <property type="entry name" value="DUF3786"/>
    <property type="match status" value="1"/>
</dbReference>
<gene>
    <name evidence="2" type="ORF">X474_26290</name>
</gene>
<dbReference type="EMBL" id="AZAC01000067">
    <property type="protein sequence ID" value="KIX11280.1"/>
    <property type="molecule type" value="Genomic_DNA"/>
</dbReference>
<dbReference type="RefSeq" id="WP_044352473.1">
    <property type="nucleotide sequence ID" value="NZ_AZAC01000067.1"/>
</dbReference>
<proteinExistence type="predicted"/>